<comment type="caution">
    <text evidence="2">The sequence shown here is derived from an EMBL/GenBank/DDBJ whole genome shotgun (WGS) entry which is preliminary data.</text>
</comment>
<reference evidence="2 3" key="1">
    <citation type="submission" date="2022-03" db="EMBL/GenBank/DDBJ databases">
        <authorList>
            <person name="Brunel B."/>
        </authorList>
    </citation>
    <scope>NUCLEOTIDE SEQUENCE [LARGE SCALE GENOMIC DNA]</scope>
    <source>
        <strain evidence="2">STM5069sample</strain>
    </source>
</reference>
<name>A0ABN8KCE2_9HYPH</name>
<feature type="region of interest" description="Disordered" evidence="1">
    <location>
        <begin position="1"/>
        <end position="20"/>
    </location>
</feature>
<organism evidence="2 3">
    <name type="scientific">Mesorhizobium escarrei</name>
    <dbReference type="NCBI Taxonomy" id="666018"/>
    <lineage>
        <taxon>Bacteria</taxon>
        <taxon>Pseudomonadati</taxon>
        <taxon>Pseudomonadota</taxon>
        <taxon>Alphaproteobacteria</taxon>
        <taxon>Hyphomicrobiales</taxon>
        <taxon>Phyllobacteriaceae</taxon>
        <taxon>Mesorhizobium</taxon>
    </lineage>
</organism>
<dbReference type="EMBL" id="CAKXZT010000149">
    <property type="protein sequence ID" value="CAH2406329.1"/>
    <property type="molecule type" value="Genomic_DNA"/>
</dbReference>
<feature type="region of interest" description="Disordered" evidence="1">
    <location>
        <begin position="32"/>
        <end position="55"/>
    </location>
</feature>
<proteinExistence type="predicted"/>
<protein>
    <submittedName>
        <fullName evidence="2">Uncharacterized protein</fullName>
    </submittedName>
</protein>
<feature type="compositionally biased region" description="Basic and acidic residues" evidence="1">
    <location>
        <begin position="36"/>
        <end position="48"/>
    </location>
</feature>
<evidence type="ECO:0000256" key="1">
    <source>
        <dbReference type="SAM" id="MobiDB-lite"/>
    </source>
</evidence>
<evidence type="ECO:0000313" key="3">
    <source>
        <dbReference type="Proteomes" id="UP001153050"/>
    </source>
</evidence>
<feature type="compositionally biased region" description="Gly residues" evidence="1">
    <location>
        <begin position="1"/>
        <end position="10"/>
    </location>
</feature>
<evidence type="ECO:0000313" key="2">
    <source>
        <dbReference type="EMBL" id="CAH2406329.1"/>
    </source>
</evidence>
<accession>A0ABN8KCE2</accession>
<sequence>MTDGGFGPSGRSGEAHAGQSRADLLVVEITFGTRDGTPDSTREAEARLRRVNSRP</sequence>
<keyword evidence="3" id="KW-1185">Reference proteome</keyword>
<dbReference type="Proteomes" id="UP001153050">
    <property type="component" value="Unassembled WGS sequence"/>
</dbReference>
<gene>
    <name evidence="2" type="ORF">MES5069_520067</name>
</gene>